<gene>
    <name evidence="1" type="ORF">HZY62_12825</name>
    <name evidence="2" type="ORF">LX92_02753</name>
</gene>
<dbReference type="OrthoDB" id="66316at2"/>
<dbReference type="RefSeq" id="WP_109651551.1">
    <property type="nucleotide sequence ID" value="NZ_JACWLN010000005.1"/>
</dbReference>
<evidence type="ECO:0000313" key="1">
    <source>
        <dbReference type="EMBL" id="MBD1261480.1"/>
    </source>
</evidence>
<keyword evidence="4" id="KW-1185">Reference proteome</keyword>
<accession>A0A316DY14</accession>
<dbReference type="Pfam" id="PF20001">
    <property type="entry name" value="DUF6428"/>
    <property type="match status" value="1"/>
</dbReference>
<dbReference type="Proteomes" id="UP000651837">
    <property type="component" value="Unassembled WGS sequence"/>
</dbReference>
<evidence type="ECO:0000313" key="4">
    <source>
        <dbReference type="Proteomes" id="UP000651837"/>
    </source>
</evidence>
<dbReference type="InterPro" id="IPR045534">
    <property type="entry name" value="DUF6428"/>
</dbReference>
<organism evidence="2 3">
    <name type="scientific">Maribacter polysiphoniae</name>
    <dbReference type="NCBI Taxonomy" id="429344"/>
    <lineage>
        <taxon>Bacteria</taxon>
        <taxon>Pseudomonadati</taxon>
        <taxon>Bacteroidota</taxon>
        <taxon>Flavobacteriia</taxon>
        <taxon>Flavobacteriales</taxon>
        <taxon>Flavobacteriaceae</taxon>
        <taxon>Maribacter</taxon>
    </lineage>
</organism>
<dbReference type="EMBL" id="QGGQ01000006">
    <property type="protein sequence ID" value="PWK22815.1"/>
    <property type="molecule type" value="Genomic_DNA"/>
</dbReference>
<protein>
    <submittedName>
        <fullName evidence="2">Uncharacterized protein</fullName>
    </submittedName>
</protein>
<dbReference type="EMBL" id="JACWLN010000005">
    <property type="protein sequence ID" value="MBD1261480.1"/>
    <property type="molecule type" value="Genomic_DNA"/>
</dbReference>
<dbReference type="AlphaFoldDB" id="A0A316DY14"/>
<name>A0A316DY14_9FLAO</name>
<dbReference type="Proteomes" id="UP000245667">
    <property type="component" value="Unassembled WGS sequence"/>
</dbReference>
<reference evidence="2 3" key="1">
    <citation type="submission" date="2018-05" db="EMBL/GenBank/DDBJ databases">
        <title>Genomic Encyclopedia of Archaeal and Bacterial Type Strains, Phase II (KMG-II): from individual species to whole genera.</title>
        <authorList>
            <person name="Goeker M."/>
        </authorList>
    </citation>
    <scope>NUCLEOTIDE SEQUENCE [LARGE SCALE GENOMIC DNA]</scope>
    <source>
        <strain evidence="2 3">DSM 23514</strain>
    </source>
</reference>
<proteinExistence type="predicted"/>
<reference evidence="1 4" key="2">
    <citation type="submission" date="2020-07" db="EMBL/GenBank/DDBJ databases">
        <title>The draft genome sequence of Maribacter polysiphoniae KCTC 22021.</title>
        <authorList>
            <person name="Mu L."/>
        </authorList>
    </citation>
    <scope>NUCLEOTIDE SEQUENCE [LARGE SCALE GENOMIC DNA]</scope>
    <source>
        <strain evidence="1 4">KCTC 22021</strain>
    </source>
</reference>
<sequence>MKTNEFLVLLRSNPGKSLLFEYKEGHLVGANYHITEVKNTIIDAIDCGANTDSWKETVVQLWESPKEKGKRDYMTTDKALAILDKVDRIKPMEKEVEIKFEYSNPSFHTAQLYVKGHSIASGKLMLRLGVERTDCKAKATCGQPVENIEQEVACCTPGTGCC</sequence>
<evidence type="ECO:0000313" key="3">
    <source>
        <dbReference type="Proteomes" id="UP000245667"/>
    </source>
</evidence>
<comment type="caution">
    <text evidence="2">The sequence shown here is derived from an EMBL/GenBank/DDBJ whole genome shotgun (WGS) entry which is preliminary data.</text>
</comment>
<evidence type="ECO:0000313" key="2">
    <source>
        <dbReference type="EMBL" id="PWK22815.1"/>
    </source>
</evidence>